<dbReference type="SUPFAM" id="SSF54001">
    <property type="entry name" value="Cysteine proteinases"/>
    <property type="match status" value="1"/>
</dbReference>
<accession>A0A370GXG8</accession>
<organism evidence="3 4">
    <name type="scientific">Aquicella lusitana</name>
    <dbReference type="NCBI Taxonomy" id="254246"/>
    <lineage>
        <taxon>Bacteria</taxon>
        <taxon>Pseudomonadati</taxon>
        <taxon>Pseudomonadota</taxon>
        <taxon>Gammaproteobacteria</taxon>
        <taxon>Legionellales</taxon>
        <taxon>Coxiellaceae</taxon>
        <taxon>Aquicella</taxon>
    </lineage>
</organism>
<name>A0A370GXG8_9COXI</name>
<proteinExistence type="predicted"/>
<protein>
    <recommendedName>
        <fullName evidence="2">Calpain catalytic domain-containing protein</fullName>
    </recommendedName>
</protein>
<dbReference type="AlphaFoldDB" id="A0A370GXG8"/>
<comment type="caution">
    <text evidence="1">Lacks conserved residue(s) required for the propagation of feature annotation.</text>
</comment>
<comment type="caution">
    <text evidence="3">The sequence shown here is derived from an EMBL/GenBank/DDBJ whole genome shotgun (WGS) entry which is preliminary data.</text>
</comment>
<dbReference type="GO" id="GO:0004198">
    <property type="term" value="F:calcium-dependent cysteine-type endopeptidase activity"/>
    <property type="evidence" value="ECO:0007669"/>
    <property type="project" value="InterPro"/>
</dbReference>
<evidence type="ECO:0000313" key="4">
    <source>
        <dbReference type="Proteomes" id="UP000254720"/>
    </source>
</evidence>
<dbReference type="RefSeq" id="WP_114833875.1">
    <property type="nucleotide sequence ID" value="NZ_LR699114.1"/>
</dbReference>
<dbReference type="Gene3D" id="3.90.70.10">
    <property type="entry name" value="Cysteine proteinases"/>
    <property type="match status" value="1"/>
</dbReference>
<dbReference type="InterPro" id="IPR001300">
    <property type="entry name" value="Peptidase_C2_calpain_cat"/>
</dbReference>
<dbReference type="PROSITE" id="PS50203">
    <property type="entry name" value="CALPAIN_CAT"/>
    <property type="match status" value="1"/>
</dbReference>
<dbReference type="Proteomes" id="UP000254720">
    <property type="component" value="Unassembled WGS sequence"/>
</dbReference>
<sequence length="674" mass="76789">MLSHQVVSAYQATEGARHIRMEIRDSDLKKEMAKGLVFVKADLHQIKTVPPKVTDIQQFGIGNCYLLSTLSTILERDPAYINKILKINENGDVEVTLYDVEDPNKIFTYVMDPTKIVGRNRFLPLGRNTHSHDAIYMIEKAYAFHHMIVDQNKYTEDQEYIIEALLNNKHNIHKAFAELTSHPKKTLPPSFKNLKLADVESTEKSFAKHRVDHKSGLTSGSSRVAYASLLGVKALRHDLETEIDEDYFFATFLSHIATFNASYLTGEKLPDNINTLLEKKLVDKAKLYLNKIFGDYRSPEAIYFIRCIDFKTSASLVQENRPFFEYIHVLDSARESIKTKFNKYMTLTDVSNVEERAKQKIFHFIDKEIPYKRGLKTHTTSAQDENYEYIKEQLQQGQLVTLSTKEGVGKKMVKNRISKTGEPLSKGLAGSHSYQVENCYERDGRKYVLLRNPWGRYVRDYEYKSKTVGGHKIDVLSAKAKLQIGSFSLFYKVKAKLFQAFGIKGASKRQNPRSFPISNPAVPLAHSQDYYEQNGFFEVEISDVTKRFDSISLTSKKGSVTPVIKPANRSCILAFLRAMISGNTMGMNHVKNFFNAMLLDKSDPQVQLDISAALAIHYKLIGNEELSAKWLAKLGTNWTLEEAVSHLQREYQKDLPDFTHILSSGAVVANQKRS</sequence>
<gene>
    <name evidence="3" type="ORF">C8D86_105107</name>
</gene>
<dbReference type="OrthoDB" id="5643665at2"/>
<feature type="domain" description="Calpain catalytic" evidence="2">
    <location>
        <begin position="422"/>
        <end position="557"/>
    </location>
</feature>
<dbReference type="InterPro" id="IPR038765">
    <property type="entry name" value="Papain-like_cys_pep_sf"/>
</dbReference>
<keyword evidence="4" id="KW-1185">Reference proteome</keyword>
<dbReference type="EMBL" id="QQAX01000005">
    <property type="protein sequence ID" value="RDI46583.1"/>
    <property type="molecule type" value="Genomic_DNA"/>
</dbReference>
<evidence type="ECO:0000259" key="2">
    <source>
        <dbReference type="PROSITE" id="PS50203"/>
    </source>
</evidence>
<reference evidence="3 4" key="1">
    <citation type="submission" date="2018-07" db="EMBL/GenBank/DDBJ databases">
        <title>Genomic Encyclopedia of Type Strains, Phase IV (KMG-IV): sequencing the most valuable type-strain genomes for metagenomic binning, comparative biology and taxonomic classification.</title>
        <authorList>
            <person name="Goeker M."/>
        </authorList>
    </citation>
    <scope>NUCLEOTIDE SEQUENCE [LARGE SCALE GENOMIC DNA]</scope>
    <source>
        <strain evidence="3 4">DSM 16500</strain>
    </source>
</reference>
<evidence type="ECO:0000256" key="1">
    <source>
        <dbReference type="PROSITE-ProRule" id="PRU00239"/>
    </source>
</evidence>
<dbReference type="GO" id="GO:0006508">
    <property type="term" value="P:proteolysis"/>
    <property type="evidence" value="ECO:0007669"/>
    <property type="project" value="InterPro"/>
</dbReference>
<evidence type="ECO:0000313" key="3">
    <source>
        <dbReference type="EMBL" id="RDI46583.1"/>
    </source>
</evidence>